<feature type="disulfide bond" evidence="14">
    <location>
        <begin position="300"/>
        <end position="377"/>
    </location>
</feature>
<dbReference type="Pfam" id="PF00024">
    <property type="entry name" value="PAN_1"/>
    <property type="match status" value="1"/>
</dbReference>
<dbReference type="PROSITE" id="PS00021">
    <property type="entry name" value="KRINGLE_1"/>
    <property type="match status" value="4"/>
</dbReference>
<organism evidence="18 19">
    <name type="scientific">Trichechus manatus latirostris</name>
    <name type="common">Florida manatee</name>
    <dbReference type="NCBI Taxonomy" id="127582"/>
    <lineage>
        <taxon>Eukaryota</taxon>
        <taxon>Metazoa</taxon>
        <taxon>Chordata</taxon>
        <taxon>Craniata</taxon>
        <taxon>Vertebrata</taxon>
        <taxon>Euteleostomi</taxon>
        <taxon>Mammalia</taxon>
        <taxon>Eutheria</taxon>
        <taxon>Afrotheria</taxon>
        <taxon>Sirenia</taxon>
        <taxon>Trichechidae</taxon>
        <taxon>Trichechus</taxon>
    </lineage>
</organism>
<dbReference type="InterPro" id="IPR027284">
    <property type="entry name" value="Hepatocyte_GF"/>
</dbReference>
<dbReference type="Gene3D" id="2.40.10.10">
    <property type="entry name" value="Trypsin-like serine proteases"/>
    <property type="match status" value="2"/>
</dbReference>
<dbReference type="FunFam" id="2.40.20.10:FF:000007">
    <property type="entry name" value="Hepatocyte growth factor"/>
    <property type="match status" value="1"/>
</dbReference>
<evidence type="ECO:0000256" key="11">
    <source>
        <dbReference type="ARBA" id="ARBA00031997"/>
    </source>
</evidence>
<dbReference type="Pfam" id="PF00089">
    <property type="entry name" value="Trypsin"/>
    <property type="match status" value="1"/>
</dbReference>
<evidence type="ECO:0000256" key="5">
    <source>
        <dbReference type="ARBA" id="ARBA00022737"/>
    </source>
</evidence>
<keyword evidence="4" id="KW-0732">Signal</keyword>
<dbReference type="InterPro" id="IPR050759">
    <property type="entry name" value="Serine_protease_kringle"/>
</dbReference>
<feature type="domain" description="Kringle" evidence="15">
    <location>
        <begin position="299"/>
        <end position="377"/>
    </location>
</feature>
<dbReference type="GO" id="GO:0043066">
    <property type="term" value="P:negative regulation of apoptotic process"/>
    <property type="evidence" value="ECO:0007669"/>
    <property type="project" value="UniProtKB-ARBA"/>
</dbReference>
<dbReference type="GO" id="GO:0051239">
    <property type="term" value="P:regulation of multicellular organismal process"/>
    <property type="evidence" value="ECO:0007669"/>
    <property type="project" value="UniProtKB-ARBA"/>
</dbReference>
<dbReference type="PIRSF" id="PIRSF500183">
    <property type="entry name" value="Hepatocyte_GF"/>
    <property type="match status" value="1"/>
</dbReference>
<dbReference type="FunFam" id="3.50.4.10:FF:000003">
    <property type="entry name" value="Hepatocyte growth factor"/>
    <property type="match status" value="1"/>
</dbReference>
<dbReference type="GO" id="GO:0048012">
    <property type="term" value="P:hepatocyte growth factor receptor signaling pathway"/>
    <property type="evidence" value="ECO:0007669"/>
    <property type="project" value="TreeGrafter"/>
</dbReference>
<evidence type="ECO:0000256" key="7">
    <source>
        <dbReference type="ARBA" id="ARBA00023157"/>
    </source>
</evidence>
<dbReference type="GO" id="GO:0022603">
    <property type="term" value="P:regulation of anatomical structure morphogenesis"/>
    <property type="evidence" value="ECO:0007669"/>
    <property type="project" value="UniProtKB-ARBA"/>
</dbReference>
<dbReference type="PROSITE" id="PS50070">
    <property type="entry name" value="KRINGLE_2"/>
    <property type="match status" value="4"/>
</dbReference>
<dbReference type="InterPro" id="IPR024174">
    <property type="entry name" value="HGF/MST1"/>
</dbReference>
<dbReference type="SUPFAM" id="SSF50494">
    <property type="entry name" value="Trypsin-like serine proteases"/>
    <property type="match status" value="1"/>
</dbReference>
<dbReference type="FunFam" id="2.40.20.10:FF:000004">
    <property type="entry name" value="Hepatocyte growth factor"/>
    <property type="match status" value="1"/>
</dbReference>
<comment type="subunit">
    <text evidence="10">Dimer of an alpha chain and a beta chain linked by a disulfide bond. Interacts with SRPX2; the interaction increases HGF mitogenic activity.</text>
</comment>
<dbReference type="RefSeq" id="XP_004381529.2">
    <property type="nucleotide sequence ID" value="XM_004381472.2"/>
</dbReference>
<dbReference type="FunCoup" id="A0A2Y9DUI6">
    <property type="interactions" value="918"/>
</dbReference>
<dbReference type="SMART" id="SM00473">
    <property type="entry name" value="PAN_AP"/>
    <property type="match status" value="1"/>
</dbReference>
<keyword evidence="5" id="KW-0677">Repeat</keyword>
<dbReference type="GO" id="GO:0005615">
    <property type="term" value="C:extracellular space"/>
    <property type="evidence" value="ECO:0007669"/>
    <property type="project" value="TreeGrafter"/>
</dbReference>
<keyword evidence="3 14" id="KW-0420">Kringle</keyword>
<comment type="function">
    <text evidence="13">Potent mitogen for mature parenchymal hepatocyte cells, seems to be a hepatotrophic factor, and acts as a growth factor for a broad spectrum of tissues and cell types. Activating ligand for the receptor tyrosine kinase MET by binding to it and promoting its dimerization. Activates MAPK signaling following TMPRSS13 cleavage and activation.</text>
</comment>
<dbReference type="SUPFAM" id="SSF57440">
    <property type="entry name" value="Kringle-like"/>
    <property type="match status" value="4"/>
</dbReference>
<evidence type="ECO:0000313" key="18">
    <source>
        <dbReference type="Proteomes" id="UP000248480"/>
    </source>
</evidence>
<dbReference type="AlphaFoldDB" id="A0A2Y9DUI6"/>
<feature type="disulfide bond" evidence="14">
    <location>
        <begin position="321"/>
        <end position="360"/>
    </location>
</feature>
<dbReference type="InterPro" id="IPR038178">
    <property type="entry name" value="Kringle_sf"/>
</dbReference>
<proteinExistence type="predicted"/>
<feature type="domain" description="Peptidase S1" evidence="16">
    <location>
        <begin position="584"/>
        <end position="812"/>
    </location>
</feature>
<dbReference type="PRINTS" id="PR00722">
    <property type="entry name" value="CHYMOTRYPSIN"/>
</dbReference>
<dbReference type="FunFam" id="2.40.20.10:FF:000008">
    <property type="entry name" value="Hepatocyte growth factor"/>
    <property type="match status" value="1"/>
</dbReference>
<feature type="disulfide bond" evidence="14">
    <location>
        <begin position="443"/>
        <end position="466"/>
    </location>
</feature>
<dbReference type="FunFam" id="2.40.10.10:FF:000023">
    <property type="entry name" value="Hepatocyte growth factor"/>
    <property type="match status" value="1"/>
</dbReference>
<dbReference type="GO" id="GO:0008083">
    <property type="term" value="F:growth factor activity"/>
    <property type="evidence" value="ECO:0007669"/>
    <property type="project" value="UniProtKB-KW"/>
</dbReference>
<dbReference type="PROSITE" id="PS50948">
    <property type="entry name" value="PAN"/>
    <property type="match status" value="1"/>
</dbReference>
<dbReference type="InterPro" id="IPR013806">
    <property type="entry name" value="Kringle-like"/>
</dbReference>
<dbReference type="PROSITE" id="PS50240">
    <property type="entry name" value="TRYPSIN_DOM"/>
    <property type="match status" value="1"/>
</dbReference>
<sequence length="819" mass="92819">MLLPLPLFPNRYVNTRIFQFKFSKLVLCLCLDLAIGLSLAPPFPVRIGATGIWSSCFQIEAGLRPGDLFFDSLVQASPPVGSASLSSSTMWVTKLLPVLLLQHVLLHLLLLPIAIPYAEGQRKRRNTLHEFKKSAKTTLIKEDPLLKIKTKKMNTADQCANRCIRNKGLPFTCKAFVFDKAKKRCLWFPFNSMSSGVKKGFGHEFDLYENKDYIRNCIIGKGGSYKGTVSITKSGIKCQPWNSMIPHEHSFLPSSYRGKDLQENYCRNPRGEEGGPWCFTSNPEVRYEVCDIPQCSEVECMTCNGESYRGPMDHTESGKICQRWDHQTPHRHKFLPERYPDKGFDDNYCRNPDGKPRPWCYTLDPDTPWEYCAIKMCAHSTMNDTDLPMETTECIQGQGEGYRGSTNTIWNGIPCQRWDSQYPHQHDITPENFKCKDLRENYCRNPDGAESPWCFTTDPNIRVGYCSQIPKCDVSSGQDCYRGNGKNYMGSLSKTRSGLTCSMWDKNMEDLHRHIFWEPDASKLNKNYCRNPDDDAHGPWCYTGNPLIPWDYCPISRCEGDTTPTIVNLDHPVISCAKTKQLRVVNGIPTRTNVGWMVSLKYRNKHICGGSLIKESWVLTARQCFPSRNKDLKDYEAWLGIHDVHGRGDEKRKQVLNVSQLVYGPEGSDLVLLKLARPAVLDDFVSTIDLPNYGCTIPEKTTCSVYGWGYTGLINSDGILRVAHLYIMGNEKCSQYHQGKVTLNESEICAGAEKIRSGPCEGDYGGPLVCEQHKMRMVLGVIVPGRGCAIPNRPGIFVRVAYYAKWIHKIILTYKVPQT</sequence>
<keyword evidence="6" id="KW-0339">Growth factor</keyword>
<feature type="domain" description="Kringle" evidence="15">
    <location>
        <begin position="479"/>
        <end position="558"/>
    </location>
</feature>
<feature type="domain" description="Kringle" evidence="15">
    <location>
        <begin position="393"/>
        <end position="472"/>
    </location>
</feature>
<dbReference type="SMART" id="SM00020">
    <property type="entry name" value="Tryp_SPc"/>
    <property type="match status" value="1"/>
</dbReference>
<evidence type="ECO:0000256" key="8">
    <source>
        <dbReference type="ARBA" id="ARBA00023180"/>
    </source>
</evidence>
<dbReference type="Gene3D" id="3.50.4.10">
    <property type="entry name" value="Hepatocyte Growth Factor"/>
    <property type="match status" value="1"/>
</dbReference>
<feature type="domain" description="Kringle" evidence="15">
    <location>
        <begin position="216"/>
        <end position="295"/>
    </location>
</feature>
<dbReference type="SUPFAM" id="SSF57414">
    <property type="entry name" value="Hairpin loop containing domain-like"/>
    <property type="match status" value="1"/>
</dbReference>
<protein>
    <recommendedName>
        <fullName evidence="1">Hepatocyte growth factor</fullName>
    </recommendedName>
    <alternativeName>
        <fullName evidence="12">Hepatopoietin-A</fullName>
    </alternativeName>
    <alternativeName>
        <fullName evidence="11">Scatter factor</fullName>
    </alternativeName>
</protein>
<evidence type="ECO:0000256" key="14">
    <source>
        <dbReference type="PROSITE-ProRule" id="PRU00121"/>
    </source>
</evidence>
<dbReference type="SMART" id="SM00130">
    <property type="entry name" value="KR"/>
    <property type="match status" value="4"/>
</dbReference>
<keyword evidence="7 14" id="KW-1015">Disulfide bond</keyword>
<dbReference type="Gene3D" id="2.40.20.10">
    <property type="entry name" value="Plasminogen Kringle 4"/>
    <property type="match status" value="4"/>
</dbReference>
<dbReference type="InterPro" id="IPR000001">
    <property type="entry name" value="Kringle"/>
</dbReference>
<evidence type="ECO:0000259" key="16">
    <source>
        <dbReference type="PROSITE" id="PS50240"/>
    </source>
</evidence>
<evidence type="ECO:0000256" key="2">
    <source>
        <dbReference type="ARBA" id="ARBA00022542"/>
    </source>
</evidence>
<evidence type="ECO:0000256" key="13">
    <source>
        <dbReference type="ARBA" id="ARBA00045210"/>
    </source>
</evidence>
<evidence type="ECO:0000313" key="19">
    <source>
        <dbReference type="RefSeq" id="XP_004381529.2"/>
    </source>
</evidence>
<dbReference type="GO" id="GO:0048513">
    <property type="term" value="P:animal organ development"/>
    <property type="evidence" value="ECO:0007669"/>
    <property type="project" value="UniProtKB-ARBA"/>
</dbReference>
<reference evidence="19" key="1">
    <citation type="submission" date="2025-08" db="UniProtKB">
        <authorList>
            <consortium name="RefSeq"/>
        </authorList>
    </citation>
    <scope>IDENTIFICATION</scope>
</reference>
<dbReference type="FunFam" id="2.40.20.10:FF:000047">
    <property type="entry name" value="Hepatocyte growth factor"/>
    <property type="match status" value="1"/>
</dbReference>
<dbReference type="InterPro" id="IPR009003">
    <property type="entry name" value="Peptidase_S1_PA"/>
</dbReference>
<dbReference type="FunFam" id="2.40.10.10:FF:000026">
    <property type="entry name" value="Hepatocyte growth factor"/>
    <property type="match status" value="1"/>
</dbReference>
<comment type="caution">
    <text evidence="14">Lacks conserved residue(s) required for the propagation of feature annotation.</text>
</comment>
<dbReference type="PRINTS" id="PR00018">
    <property type="entry name" value="KRINGLE"/>
</dbReference>
<keyword evidence="9" id="KW-0873">Pyrrolidone carboxylic acid</keyword>
<keyword evidence="2" id="KW-0721">Serine protease homolog</keyword>
<accession>A0A2Y9DUI6</accession>
<evidence type="ECO:0000256" key="1">
    <source>
        <dbReference type="ARBA" id="ARBA00021784"/>
    </source>
</evidence>
<evidence type="ECO:0000256" key="10">
    <source>
        <dbReference type="ARBA" id="ARBA00025867"/>
    </source>
</evidence>
<dbReference type="InterPro" id="IPR001254">
    <property type="entry name" value="Trypsin_dom"/>
</dbReference>
<dbReference type="InterPro" id="IPR001314">
    <property type="entry name" value="Peptidase_S1A"/>
</dbReference>
<dbReference type="STRING" id="127582.A0A2Y9DUI6"/>
<dbReference type="PIRSF" id="PIRSF001152">
    <property type="entry name" value="HGF_MST1"/>
    <property type="match status" value="1"/>
</dbReference>
<dbReference type="Pfam" id="PF00051">
    <property type="entry name" value="Kringle"/>
    <property type="match status" value="4"/>
</dbReference>
<dbReference type="CDD" id="cd00190">
    <property type="entry name" value="Tryp_SPc"/>
    <property type="match status" value="1"/>
</dbReference>
<evidence type="ECO:0000256" key="4">
    <source>
        <dbReference type="ARBA" id="ARBA00022729"/>
    </source>
</evidence>
<dbReference type="GO" id="GO:0006508">
    <property type="term" value="P:proteolysis"/>
    <property type="evidence" value="ECO:0007669"/>
    <property type="project" value="InterPro"/>
</dbReference>
<dbReference type="CDD" id="cd00108">
    <property type="entry name" value="KR"/>
    <property type="match status" value="4"/>
</dbReference>
<dbReference type="CDD" id="cd00129">
    <property type="entry name" value="PAN_APPLE"/>
    <property type="match status" value="1"/>
</dbReference>
<feature type="disulfide bond" evidence="14">
    <location>
        <begin position="415"/>
        <end position="454"/>
    </location>
</feature>
<evidence type="ECO:0000256" key="9">
    <source>
        <dbReference type="ARBA" id="ARBA00023283"/>
    </source>
</evidence>
<feature type="domain" description="Apple" evidence="17">
    <location>
        <begin position="126"/>
        <end position="212"/>
    </location>
</feature>
<dbReference type="CTD" id="3082"/>
<dbReference type="InParanoid" id="A0A2Y9DUI6"/>
<evidence type="ECO:0000256" key="12">
    <source>
        <dbReference type="ARBA" id="ARBA00033078"/>
    </source>
</evidence>
<keyword evidence="18" id="KW-1185">Reference proteome</keyword>
<dbReference type="GeneID" id="101344799"/>
<dbReference type="GO" id="GO:0004252">
    <property type="term" value="F:serine-type endopeptidase activity"/>
    <property type="evidence" value="ECO:0007669"/>
    <property type="project" value="InterPro"/>
</dbReference>
<evidence type="ECO:0000259" key="17">
    <source>
        <dbReference type="PROSITE" id="PS50948"/>
    </source>
</evidence>
<dbReference type="InterPro" id="IPR003609">
    <property type="entry name" value="Pan_app"/>
</dbReference>
<dbReference type="InterPro" id="IPR043504">
    <property type="entry name" value="Peptidase_S1_PA_chymotrypsin"/>
</dbReference>
<dbReference type="Proteomes" id="UP000248480">
    <property type="component" value="Unplaced"/>
</dbReference>
<keyword evidence="8" id="KW-0325">Glycoprotein</keyword>
<feature type="disulfide bond" evidence="14">
    <location>
        <begin position="349"/>
        <end position="372"/>
    </location>
</feature>
<evidence type="ECO:0000259" key="15">
    <source>
        <dbReference type="PROSITE" id="PS50070"/>
    </source>
</evidence>
<dbReference type="PANTHER" id="PTHR24261">
    <property type="entry name" value="PLASMINOGEN-RELATED"/>
    <property type="match status" value="1"/>
</dbReference>
<dbReference type="PANTHER" id="PTHR24261:SF8">
    <property type="entry name" value="HEPATOCYTE GROWTH FACTOR"/>
    <property type="match status" value="1"/>
</dbReference>
<gene>
    <name evidence="19" type="primary">HGF</name>
</gene>
<evidence type="ECO:0000256" key="3">
    <source>
        <dbReference type="ARBA" id="ARBA00022572"/>
    </source>
</evidence>
<evidence type="ECO:0000256" key="6">
    <source>
        <dbReference type="ARBA" id="ARBA00023030"/>
    </source>
</evidence>
<dbReference type="InterPro" id="IPR018056">
    <property type="entry name" value="Kringle_CS"/>
</dbReference>
<name>A0A2Y9DUI6_TRIMA</name>